<name>M2QZT5_CERS8</name>
<dbReference type="Proteomes" id="UP000016930">
    <property type="component" value="Unassembled WGS sequence"/>
</dbReference>
<dbReference type="HOGENOM" id="CLU_132418_0_0_1"/>
<proteinExistence type="predicted"/>
<keyword evidence="2" id="KW-1185">Reference proteome</keyword>
<protein>
    <recommendedName>
        <fullName evidence="3">Integrase zinc-binding domain-containing protein</fullName>
    </recommendedName>
</protein>
<dbReference type="EMBL" id="KB445813">
    <property type="protein sequence ID" value="EMD32111.1"/>
    <property type="molecule type" value="Genomic_DNA"/>
</dbReference>
<gene>
    <name evidence="1" type="ORF">CERSUDRAFT_36369</name>
</gene>
<reference evidence="1 2" key="1">
    <citation type="journal article" date="2012" name="Proc. Natl. Acad. Sci. U.S.A.">
        <title>Comparative genomics of Ceriporiopsis subvermispora and Phanerochaete chrysosporium provide insight into selective ligninolysis.</title>
        <authorList>
            <person name="Fernandez-Fueyo E."/>
            <person name="Ruiz-Duenas F.J."/>
            <person name="Ferreira P."/>
            <person name="Floudas D."/>
            <person name="Hibbett D.S."/>
            <person name="Canessa P."/>
            <person name="Larrondo L.F."/>
            <person name="James T.Y."/>
            <person name="Seelenfreund D."/>
            <person name="Lobos S."/>
            <person name="Polanco R."/>
            <person name="Tello M."/>
            <person name="Honda Y."/>
            <person name="Watanabe T."/>
            <person name="Watanabe T."/>
            <person name="Ryu J.S."/>
            <person name="Kubicek C.P."/>
            <person name="Schmoll M."/>
            <person name="Gaskell J."/>
            <person name="Hammel K.E."/>
            <person name="St John F.J."/>
            <person name="Vanden Wymelenberg A."/>
            <person name="Sabat G."/>
            <person name="Splinter BonDurant S."/>
            <person name="Syed K."/>
            <person name="Yadav J.S."/>
            <person name="Doddapaneni H."/>
            <person name="Subramanian V."/>
            <person name="Lavin J.L."/>
            <person name="Oguiza J.A."/>
            <person name="Perez G."/>
            <person name="Pisabarro A.G."/>
            <person name="Ramirez L."/>
            <person name="Santoyo F."/>
            <person name="Master E."/>
            <person name="Coutinho P.M."/>
            <person name="Henrissat B."/>
            <person name="Lombard V."/>
            <person name="Magnuson J.K."/>
            <person name="Kuees U."/>
            <person name="Hori C."/>
            <person name="Igarashi K."/>
            <person name="Samejima M."/>
            <person name="Held B.W."/>
            <person name="Barry K.W."/>
            <person name="LaButti K.M."/>
            <person name="Lapidus A."/>
            <person name="Lindquist E.A."/>
            <person name="Lucas S.M."/>
            <person name="Riley R."/>
            <person name="Salamov A.A."/>
            <person name="Hoffmeister D."/>
            <person name="Schwenk D."/>
            <person name="Hadar Y."/>
            <person name="Yarden O."/>
            <person name="de Vries R.P."/>
            <person name="Wiebenga A."/>
            <person name="Stenlid J."/>
            <person name="Eastwood D."/>
            <person name="Grigoriev I.V."/>
            <person name="Berka R.M."/>
            <person name="Blanchette R.A."/>
            <person name="Kersten P."/>
            <person name="Martinez A.T."/>
            <person name="Vicuna R."/>
            <person name="Cullen D."/>
        </authorList>
    </citation>
    <scope>NUCLEOTIDE SEQUENCE [LARGE SCALE GENOMIC DNA]</scope>
    <source>
        <strain evidence="1 2">B</strain>
    </source>
</reference>
<sequence>DGSAWTVCEDWDSQTGIVNDLFTVDAATDASYPVLLHRFRDEPLFLEVIQAIQALQESLDTSPENPALRRARHHASQYMIDSGKLWKLFGGARARARPRVECVPRSEAVLLAREQHMTGGHWGRDAIKLALLDRIWSPNLDASILEAI</sequence>
<dbReference type="OrthoDB" id="3234307at2759"/>
<dbReference type="AlphaFoldDB" id="M2QZT5"/>
<accession>M2QZT5</accession>
<feature type="non-terminal residue" evidence="1">
    <location>
        <position position="1"/>
    </location>
</feature>
<feature type="non-terminal residue" evidence="1">
    <location>
        <position position="148"/>
    </location>
</feature>
<evidence type="ECO:0000313" key="1">
    <source>
        <dbReference type="EMBL" id="EMD32111.1"/>
    </source>
</evidence>
<evidence type="ECO:0008006" key="3">
    <source>
        <dbReference type="Google" id="ProtNLM"/>
    </source>
</evidence>
<organism evidence="1 2">
    <name type="scientific">Ceriporiopsis subvermispora (strain B)</name>
    <name type="common">White-rot fungus</name>
    <name type="synonym">Gelatoporia subvermispora</name>
    <dbReference type="NCBI Taxonomy" id="914234"/>
    <lineage>
        <taxon>Eukaryota</taxon>
        <taxon>Fungi</taxon>
        <taxon>Dikarya</taxon>
        <taxon>Basidiomycota</taxon>
        <taxon>Agaricomycotina</taxon>
        <taxon>Agaricomycetes</taxon>
        <taxon>Polyporales</taxon>
        <taxon>Gelatoporiaceae</taxon>
        <taxon>Gelatoporia</taxon>
    </lineage>
</organism>
<evidence type="ECO:0000313" key="2">
    <source>
        <dbReference type="Proteomes" id="UP000016930"/>
    </source>
</evidence>